<dbReference type="Proteomes" id="UP000288168">
    <property type="component" value="Unassembled WGS sequence"/>
</dbReference>
<evidence type="ECO:0000313" key="3">
    <source>
        <dbReference type="EMBL" id="RSL50129.1"/>
    </source>
</evidence>
<feature type="signal peptide" evidence="2">
    <location>
        <begin position="1"/>
        <end position="19"/>
    </location>
</feature>
<keyword evidence="4" id="KW-1185">Reference proteome</keyword>
<comment type="caution">
    <text evidence="3">The sequence shown here is derived from an EMBL/GenBank/DDBJ whole genome shotgun (WGS) entry which is preliminary data.</text>
</comment>
<proteinExistence type="predicted"/>
<evidence type="ECO:0000313" key="4">
    <source>
        <dbReference type="Proteomes" id="UP000288168"/>
    </source>
</evidence>
<feature type="region of interest" description="Disordered" evidence="1">
    <location>
        <begin position="93"/>
        <end position="122"/>
    </location>
</feature>
<accession>A0A428PAX4</accession>
<evidence type="ECO:0000256" key="2">
    <source>
        <dbReference type="SAM" id="SignalP"/>
    </source>
</evidence>
<gene>
    <name evidence="3" type="ORF">CEP54_012083</name>
</gene>
<feature type="compositionally biased region" description="Polar residues" evidence="1">
    <location>
        <begin position="113"/>
        <end position="122"/>
    </location>
</feature>
<dbReference type="OrthoDB" id="5088079at2759"/>
<evidence type="ECO:0000256" key="1">
    <source>
        <dbReference type="SAM" id="MobiDB-lite"/>
    </source>
</evidence>
<dbReference type="EMBL" id="NKCI01000168">
    <property type="protein sequence ID" value="RSL50129.1"/>
    <property type="molecule type" value="Genomic_DNA"/>
</dbReference>
<protein>
    <submittedName>
        <fullName evidence="3">Uncharacterized protein</fullName>
    </submittedName>
</protein>
<name>A0A428PAX4_9HYPO</name>
<dbReference type="AlphaFoldDB" id="A0A428PAX4"/>
<keyword evidence="2" id="KW-0732">Signal</keyword>
<reference evidence="3 4" key="1">
    <citation type="submission" date="2017-06" db="EMBL/GenBank/DDBJ databases">
        <title>Comparative genomic analysis of Ambrosia Fusariam Clade fungi.</title>
        <authorList>
            <person name="Stajich J.E."/>
            <person name="Carrillo J."/>
            <person name="Kijimoto T."/>
            <person name="Eskalen A."/>
            <person name="O'Donnell K."/>
            <person name="Kasson M."/>
        </authorList>
    </citation>
    <scope>NUCLEOTIDE SEQUENCE [LARGE SCALE GENOMIC DNA]</scope>
    <source>
        <strain evidence="3 4">NRRL62584</strain>
    </source>
</reference>
<sequence>MKATAAITILAIAANTVMAVPVAPREEAGIFDFVKTGVDTAAGLFGTGVNAAGSLFGLAFDGATCAFTGFFGVRRPTCQGRAILGNNGRITTTTTTTKGDTKGNTNTNTNTNISHESNNDSFSFSYSTEEDGRLKVTITPDAKGKAQCITIVKKEGEIKDIISREANKCL</sequence>
<feature type="compositionally biased region" description="Low complexity" evidence="1">
    <location>
        <begin position="93"/>
        <end position="112"/>
    </location>
</feature>
<feature type="chain" id="PRO_5019263746" evidence="2">
    <location>
        <begin position="20"/>
        <end position="170"/>
    </location>
</feature>
<organism evidence="3 4">
    <name type="scientific">Fusarium duplospermum</name>
    <dbReference type="NCBI Taxonomy" id="1325734"/>
    <lineage>
        <taxon>Eukaryota</taxon>
        <taxon>Fungi</taxon>
        <taxon>Dikarya</taxon>
        <taxon>Ascomycota</taxon>
        <taxon>Pezizomycotina</taxon>
        <taxon>Sordariomycetes</taxon>
        <taxon>Hypocreomycetidae</taxon>
        <taxon>Hypocreales</taxon>
        <taxon>Nectriaceae</taxon>
        <taxon>Fusarium</taxon>
        <taxon>Fusarium solani species complex</taxon>
    </lineage>
</organism>